<dbReference type="PANTHER" id="PTHR30246">
    <property type="entry name" value="2-KETO-3-DEOXY-6-PHOSPHOGLUCONATE ALDOLASE"/>
    <property type="match status" value="1"/>
</dbReference>
<dbReference type="Gene3D" id="3.20.20.70">
    <property type="entry name" value="Aldolase class I"/>
    <property type="match status" value="1"/>
</dbReference>
<dbReference type="Pfam" id="PF01081">
    <property type="entry name" value="Aldolase"/>
    <property type="match status" value="1"/>
</dbReference>
<evidence type="ECO:0000256" key="3">
    <source>
        <dbReference type="ARBA" id="ARBA00011233"/>
    </source>
</evidence>
<dbReference type="Proteomes" id="UP001303946">
    <property type="component" value="Chromosome"/>
</dbReference>
<sequence>MTELQTFRPPLVAILRGLAPEHARAAALVLFEAGFRIVEVPLNRRGALYCIETIAAAAPADALVGGGTILSTREVDEVHAAGGRLMVAPNCDADVMRRAAERGMAVVPGVATPTEAFNALRWRAHALKVFPAEMVGQAGLKAFKSVLPEGTPLLPVGGVTPESIAGWVKAGATGFGIGGQLFQPGMALNELGRRAREFIAAWHAATAVPTATSMPSAAHAE</sequence>
<dbReference type="EC" id="4.1.2.21" evidence="6"/>
<dbReference type="GO" id="GO:0008674">
    <property type="term" value="F:2-dehydro-3-deoxy-6-phosphogalactonate aldolase activity"/>
    <property type="evidence" value="ECO:0007669"/>
    <property type="project" value="UniProtKB-EC"/>
</dbReference>
<name>A0ABZ0D6N1_9BURK</name>
<comment type="similarity">
    <text evidence="2">Belongs to the KHG/KDPG aldolase family.</text>
</comment>
<evidence type="ECO:0000256" key="1">
    <source>
        <dbReference type="ARBA" id="ARBA00004761"/>
    </source>
</evidence>
<protein>
    <submittedName>
        <fullName evidence="6">2-dehydro-3-deoxy-6-phosphogalactonate aldolase</fullName>
        <ecNumber evidence="6">4.1.2.21</ecNumber>
    </submittedName>
</protein>
<dbReference type="SUPFAM" id="SSF51569">
    <property type="entry name" value="Aldolase"/>
    <property type="match status" value="1"/>
</dbReference>
<reference evidence="6 7" key="1">
    <citation type="submission" date="2023-10" db="EMBL/GenBank/DDBJ databases">
        <title>Bacteria for the degradation of biodegradable plastic PBAT(Polybutylene adipate terephthalate).</title>
        <authorList>
            <person name="Weon H.-Y."/>
            <person name="Yeon J."/>
        </authorList>
    </citation>
    <scope>NUCLEOTIDE SEQUENCE [LARGE SCALE GENOMIC DNA]</scope>
    <source>
        <strain evidence="6 7">SBD 7-3</strain>
    </source>
</reference>
<dbReference type="InterPro" id="IPR000887">
    <property type="entry name" value="Aldlse_KDPG_KHG"/>
</dbReference>
<dbReference type="RefSeq" id="WP_316703256.1">
    <property type="nucleotide sequence ID" value="NZ_CP136336.1"/>
</dbReference>
<evidence type="ECO:0000256" key="4">
    <source>
        <dbReference type="ARBA" id="ARBA00023239"/>
    </source>
</evidence>
<dbReference type="PANTHER" id="PTHR30246:SF1">
    <property type="entry name" value="2-DEHYDRO-3-DEOXY-6-PHOSPHOGALACTONATE ALDOLASE-RELATED"/>
    <property type="match status" value="1"/>
</dbReference>
<comment type="subunit">
    <text evidence="3">Homotrimer.</text>
</comment>
<keyword evidence="7" id="KW-1185">Reference proteome</keyword>
<keyword evidence="4 6" id="KW-0456">Lyase</keyword>
<dbReference type="CDD" id="cd00452">
    <property type="entry name" value="KDPG_aldolase"/>
    <property type="match status" value="1"/>
</dbReference>
<evidence type="ECO:0000256" key="2">
    <source>
        <dbReference type="ARBA" id="ARBA00006906"/>
    </source>
</evidence>
<dbReference type="EMBL" id="CP136336">
    <property type="protein sequence ID" value="WOB10349.1"/>
    <property type="molecule type" value="Genomic_DNA"/>
</dbReference>
<proteinExistence type="inferred from homology"/>
<evidence type="ECO:0000256" key="5">
    <source>
        <dbReference type="ARBA" id="ARBA00023277"/>
    </source>
</evidence>
<comment type="pathway">
    <text evidence="1">Carbohydrate acid metabolism.</text>
</comment>
<dbReference type="InterPro" id="IPR013785">
    <property type="entry name" value="Aldolase_TIM"/>
</dbReference>
<evidence type="ECO:0000313" key="6">
    <source>
        <dbReference type="EMBL" id="WOB10349.1"/>
    </source>
</evidence>
<dbReference type="NCBIfam" id="NF006600">
    <property type="entry name" value="PRK09140.1"/>
    <property type="match status" value="1"/>
</dbReference>
<keyword evidence="5" id="KW-0119">Carbohydrate metabolism</keyword>
<evidence type="ECO:0000313" key="7">
    <source>
        <dbReference type="Proteomes" id="UP001303946"/>
    </source>
</evidence>
<accession>A0ABZ0D6N1</accession>
<organism evidence="6 7">
    <name type="scientific">Piscinibacter gummiphilus</name>
    <dbReference type="NCBI Taxonomy" id="946333"/>
    <lineage>
        <taxon>Bacteria</taxon>
        <taxon>Pseudomonadati</taxon>
        <taxon>Pseudomonadota</taxon>
        <taxon>Betaproteobacteria</taxon>
        <taxon>Burkholderiales</taxon>
        <taxon>Sphaerotilaceae</taxon>
        <taxon>Piscinibacter</taxon>
    </lineage>
</organism>
<gene>
    <name evidence="6" type="ORF">RXV79_09870</name>
</gene>